<protein>
    <submittedName>
        <fullName evidence="1">Uncharacterized protein</fullName>
    </submittedName>
</protein>
<dbReference type="PATRIC" id="fig|106634.4.peg.1724"/>
<evidence type="ECO:0000313" key="1">
    <source>
        <dbReference type="EMBL" id="AKJ95382.1"/>
    </source>
</evidence>
<dbReference type="KEGG" id="tvr:TVD_08425"/>
<dbReference type="RefSeq" id="WP_018145403.1">
    <property type="nucleotide sequence ID" value="NZ_CP011367.1"/>
</dbReference>
<dbReference type="NCBIfam" id="NF046101">
    <property type="entry name" value="PA3496_fam"/>
    <property type="match status" value="1"/>
</dbReference>
<dbReference type="AlphaFoldDB" id="A0A0G3G799"/>
<reference evidence="1 2" key="1">
    <citation type="submission" date="2015-04" db="EMBL/GenBank/DDBJ databases">
        <title>Complete Sequence for the Genome of the Thioalkalivibrio versutus D301.</title>
        <authorList>
            <person name="Mu T."/>
            <person name="Zhou J."/>
            <person name="Xu X."/>
        </authorList>
    </citation>
    <scope>NUCLEOTIDE SEQUENCE [LARGE SCALE GENOMIC DNA]</scope>
    <source>
        <strain evidence="1 2">D301</strain>
    </source>
</reference>
<accession>A0A0G3G799</accession>
<dbReference type="Proteomes" id="UP000064201">
    <property type="component" value="Chromosome"/>
</dbReference>
<keyword evidence="2" id="KW-1185">Reference proteome</keyword>
<gene>
    <name evidence="1" type="ORF">TVD_08425</name>
</gene>
<evidence type="ECO:0000313" key="2">
    <source>
        <dbReference type="Proteomes" id="UP000064201"/>
    </source>
</evidence>
<dbReference type="EMBL" id="CP011367">
    <property type="protein sequence ID" value="AKJ95382.1"/>
    <property type="molecule type" value="Genomic_DNA"/>
</dbReference>
<name>A0A0G3G799_9GAMM</name>
<proteinExistence type="predicted"/>
<dbReference type="STRING" id="106634.TVD_08425"/>
<sequence>MDPTIDDVADGADEIASLFDNQLVNDRGPARHAARRALERLMEERALRAHLEDDFDLAPAHEALEW</sequence>
<organism evidence="1 2">
    <name type="scientific">Thioalkalivibrio versutus</name>
    <dbReference type="NCBI Taxonomy" id="106634"/>
    <lineage>
        <taxon>Bacteria</taxon>
        <taxon>Pseudomonadati</taxon>
        <taxon>Pseudomonadota</taxon>
        <taxon>Gammaproteobacteria</taxon>
        <taxon>Chromatiales</taxon>
        <taxon>Ectothiorhodospiraceae</taxon>
        <taxon>Thioalkalivibrio</taxon>
    </lineage>
</organism>
<dbReference type="InterPro" id="IPR058059">
    <property type="entry name" value="PA3496-like"/>
</dbReference>